<dbReference type="RefSeq" id="WP_099083428.1">
    <property type="nucleotide sequence ID" value="NZ_AWQQ01000069.1"/>
</dbReference>
<comment type="caution">
    <text evidence="1">The sequence shown here is derived from an EMBL/GenBank/DDBJ whole genome shotgun (WGS) entry which is preliminary data.</text>
</comment>
<dbReference type="EMBL" id="AWQQ01000069">
    <property type="protein sequence ID" value="PHJ37863.1"/>
    <property type="molecule type" value="Genomic_DNA"/>
</dbReference>
<sequence length="95" mass="11581">MAIPIIKALIDWDYDFEKEFEKRERGYTFVIDAWECPRLALYKFTPFGIKCDHTQEQPPVEMLERAVKEQKESRERMYKINPEIRKWIEKNLLAE</sequence>
<evidence type="ECO:0000313" key="2">
    <source>
        <dbReference type="Proteomes" id="UP000222564"/>
    </source>
</evidence>
<reference evidence="1 2" key="1">
    <citation type="submission" date="2013-09" db="EMBL/GenBank/DDBJ databases">
        <title>Biodegradation of hydrocarbons in the deep terrestrial subsurface : characterization of a microbial consortium composed of two Desulfotomaculum species originating from a deep geological formation.</title>
        <authorList>
            <person name="Aullo T."/>
            <person name="Berlendis S."/>
            <person name="Lascourreges J.-F."/>
            <person name="Dessort D."/>
            <person name="Saint-Laurent S."/>
            <person name="Schraauwers B."/>
            <person name="Mas J."/>
            <person name="Magot M."/>
            <person name="Ranchou-Peyruse A."/>
        </authorList>
    </citation>
    <scope>NUCLEOTIDE SEQUENCE [LARGE SCALE GENOMIC DNA]</scope>
    <source>
        <strain evidence="1 2">Bs107</strain>
    </source>
</reference>
<dbReference type="OrthoDB" id="1808013at2"/>
<protein>
    <submittedName>
        <fullName evidence="1">Uncharacterized protein</fullName>
    </submittedName>
</protein>
<evidence type="ECO:0000313" key="1">
    <source>
        <dbReference type="EMBL" id="PHJ37863.1"/>
    </source>
</evidence>
<keyword evidence="2" id="KW-1185">Reference proteome</keyword>
<dbReference type="NCBIfam" id="NF045682">
    <property type="entry name" value="DVU0772_fam"/>
    <property type="match status" value="1"/>
</dbReference>
<proteinExistence type="predicted"/>
<name>A0A2C6MER7_9FIRM</name>
<gene>
    <name evidence="1" type="ORF">P378_13325</name>
</gene>
<accession>A0A2C6MER7</accession>
<dbReference type="InterPro" id="IPR059223">
    <property type="entry name" value="DVU0772-like"/>
</dbReference>
<organism evidence="1 2">
    <name type="scientific">Desulforamulus profundi</name>
    <dbReference type="NCBI Taxonomy" id="1383067"/>
    <lineage>
        <taxon>Bacteria</taxon>
        <taxon>Bacillati</taxon>
        <taxon>Bacillota</taxon>
        <taxon>Clostridia</taxon>
        <taxon>Eubacteriales</taxon>
        <taxon>Peptococcaceae</taxon>
        <taxon>Desulforamulus</taxon>
    </lineage>
</organism>
<dbReference type="Proteomes" id="UP000222564">
    <property type="component" value="Unassembled WGS sequence"/>
</dbReference>
<dbReference type="AlphaFoldDB" id="A0A2C6MER7"/>